<feature type="region of interest" description="Disordered" evidence="11">
    <location>
        <begin position="1"/>
        <end position="32"/>
    </location>
</feature>
<comment type="similarity">
    <text evidence="3 10">Belongs to the binding-protein-dependent transport system permease family. CysTW subfamily.</text>
</comment>
<keyword evidence="14" id="KW-1185">Reference proteome</keyword>
<feature type="transmembrane region" description="Helical" evidence="10">
    <location>
        <begin position="45"/>
        <end position="66"/>
    </location>
</feature>
<dbReference type="Pfam" id="PF00528">
    <property type="entry name" value="BPD_transp_1"/>
    <property type="match status" value="1"/>
</dbReference>
<dbReference type="InterPro" id="IPR005672">
    <property type="entry name" value="Phosphate_PstA"/>
</dbReference>
<dbReference type="RefSeq" id="WP_386052302.1">
    <property type="nucleotide sequence ID" value="NZ_JBHTKH010000004.1"/>
</dbReference>
<feature type="compositionally biased region" description="Low complexity" evidence="11">
    <location>
        <begin position="12"/>
        <end position="21"/>
    </location>
</feature>
<reference evidence="14" key="1">
    <citation type="journal article" date="2019" name="Int. J. Syst. Evol. Microbiol.">
        <title>The Global Catalogue of Microorganisms (GCM) 10K type strain sequencing project: providing services to taxonomists for standard genome sequencing and annotation.</title>
        <authorList>
            <consortium name="The Broad Institute Genomics Platform"/>
            <consortium name="The Broad Institute Genome Sequencing Center for Infectious Disease"/>
            <person name="Wu L."/>
            <person name="Ma J."/>
        </authorList>
    </citation>
    <scope>NUCLEOTIDE SEQUENCE [LARGE SCALE GENOMIC DNA]</scope>
    <source>
        <strain evidence="14">CCUG 57508</strain>
    </source>
</reference>
<organism evidence="13 14">
    <name type="scientific">Terrabacter terrigena</name>
    <dbReference type="NCBI Taxonomy" id="574718"/>
    <lineage>
        <taxon>Bacteria</taxon>
        <taxon>Bacillati</taxon>
        <taxon>Actinomycetota</taxon>
        <taxon>Actinomycetes</taxon>
        <taxon>Micrococcales</taxon>
        <taxon>Intrasporangiaceae</taxon>
        <taxon>Terrabacter</taxon>
    </lineage>
</organism>
<evidence type="ECO:0000313" key="13">
    <source>
        <dbReference type="EMBL" id="MFD1054407.1"/>
    </source>
</evidence>
<evidence type="ECO:0000256" key="2">
    <source>
        <dbReference type="ARBA" id="ARBA00004651"/>
    </source>
</evidence>
<keyword evidence="8 10" id="KW-1133">Transmembrane helix</keyword>
<feature type="transmembrane region" description="Helical" evidence="10">
    <location>
        <begin position="290"/>
        <end position="312"/>
    </location>
</feature>
<dbReference type="PROSITE" id="PS50928">
    <property type="entry name" value="ABC_TM1"/>
    <property type="match status" value="1"/>
</dbReference>
<keyword evidence="6" id="KW-0592">Phosphate transport</keyword>
<dbReference type="CDD" id="cd06261">
    <property type="entry name" value="TM_PBP2"/>
    <property type="match status" value="1"/>
</dbReference>
<dbReference type="Gene3D" id="1.10.3720.10">
    <property type="entry name" value="MetI-like"/>
    <property type="match status" value="1"/>
</dbReference>
<evidence type="ECO:0000256" key="11">
    <source>
        <dbReference type="SAM" id="MobiDB-lite"/>
    </source>
</evidence>
<keyword evidence="4" id="KW-0813">Transport</keyword>
<feature type="transmembrane region" description="Helical" evidence="10">
    <location>
        <begin position="141"/>
        <end position="163"/>
    </location>
</feature>
<dbReference type="NCBIfam" id="TIGR00974">
    <property type="entry name" value="3a0107s02c"/>
    <property type="match status" value="1"/>
</dbReference>
<keyword evidence="7 10" id="KW-0812">Transmembrane</keyword>
<comment type="function">
    <text evidence="1">Part of the binding-protein-dependent transport system for phosphate; probably responsible for the translocation of the substrate across the membrane.</text>
</comment>
<gene>
    <name evidence="13" type="primary">pstA</name>
    <name evidence="13" type="ORF">ACFQ2V_08840</name>
</gene>
<evidence type="ECO:0000256" key="9">
    <source>
        <dbReference type="ARBA" id="ARBA00023136"/>
    </source>
</evidence>
<evidence type="ECO:0000256" key="5">
    <source>
        <dbReference type="ARBA" id="ARBA00022475"/>
    </source>
</evidence>
<evidence type="ECO:0000313" key="14">
    <source>
        <dbReference type="Proteomes" id="UP001597046"/>
    </source>
</evidence>
<name>A0ABW3MUL5_9MICO</name>
<dbReference type="EMBL" id="JBHTKH010000004">
    <property type="protein sequence ID" value="MFD1054407.1"/>
    <property type="molecule type" value="Genomic_DNA"/>
</dbReference>
<keyword evidence="5 10" id="KW-1003">Cell membrane</keyword>
<dbReference type="PANTHER" id="PTHR42922">
    <property type="entry name" value="PHOSPHATE TRANSPORT SYSTEM PERMEASE PROTEIN PSTA"/>
    <property type="match status" value="1"/>
</dbReference>
<feature type="transmembrane region" description="Helical" evidence="10">
    <location>
        <begin position="109"/>
        <end position="129"/>
    </location>
</feature>
<dbReference type="InterPro" id="IPR051408">
    <property type="entry name" value="Phosphate_transprt_permease"/>
</dbReference>
<dbReference type="PANTHER" id="PTHR42922:SF1">
    <property type="entry name" value="PHOSPHATE TRANSPORT SYSTEM PERMEASE PROTEIN PSTA"/>
    <property type="match status" value="1"/>
</dbReference>
<evidence type="ECO:0000256" key="10">
    <source>
        <dbReference type="RuleBase" id="RU363043"/>
    </source>
</evidence>
<feature type="transmembrane region" description="Helical" evidence="10">
    <location>
        <begin position="221"/>
        <end position="242"/>
    </location>
</feature>
<evidence type="ECO:0000259" key="12">
    <source>
        <dbReference type="PROSITE" id="PS50928"/>
    </source>
</evidence>
<evidence type="ECO:0000256" key="1">
    <source>
        <dbReference type="ARBA" id="ARBA00003510"/>
    </source>
</evidence>
<feature type="domain" description="ABC transmembrane type-1" evidence="12">
    <location>
        <begin position="103"/>
        <end position="308"/>
    </location>
</feature>
<evidence type="ECO:0000256" key="3">
    <source>
        <dbReference type="ARBA" id="ARBA00007069"/>
    </source>
</evidence>
<keyword evidence="9 10" id="KW-0472">Membrane</keyword>
<evidence type="ECO:0000256" key="4">
    <source>
        <dbReference type="ARBA" id="ARBA00022448"/>
    </source>
</evidence>
<dbReference type="SUPFAM" id="SSF161098">
    <property type="entry name" value="MetI-like"/>
    <property type="match status" value="1"/>
</dbReference>
<feature type="transmembrane region" description="Helical" evidence="10">
    <location>
        <begin position="169"/>
        <end position="189"/>
    </location>
</feature>
<dbReference type="Proteomes" id="UP001597046">
    <property type="component" value="Unassembled WGS sequence"/>
</dbReference>
<evidence type="ECO:0000256" key="7">
    <source>
        <dbReference type="ARBA" id="ARBA00022692"/>
    </source>
</evidence>
<evidence type="ECO:0000256" key="8">
    <source>
        <dbReference type="ARBA" id="ARBA00022989"/>
    </source>
</evidence>
<comment type="subcellular location">
    <subcellularLocation>
        <location evidence="2 10">Cell membrane</location>
        <topology evidence="2 10">Multi-pass membrane protein</topology>
    </subcellularLocation>
</comment>
<accession>A0ABW3MUL5</accession>
<dbReference type="InterPro" id="IPR035906">
    <property type="entry name" value="MetI-like_sf"/>
</dbReference>
<dbReference type="InterPro" id="IPR000515">
    <property type="entry name" value="MetI-like"/>
</dbReference>
<proteinExistence type="inferred from homology"/>
<sequence>MSTVTESRGPADDVTPDAAPPGGRGGNDALREMDNPHRARAVKDVVARVVMWFAFALAMVPLVWILSTVVTKGIHMLGSATWWTGNQRNINSDDFGGGARHAIEGTLEMVGMTTLIAVPIGIMTAVYLVEYGRGALARAISFMVDILSGIPSIVAGLFIYAVVVTTLGLRQSGFAASLALVLLMIPVIVRSTEEMLKLVPNELREASYALGVPKWVTVVKVVLRTAFSGIITGVLLGVARVMGETAPLLILAPYTKNFQRDLVNGNFPTLPMMINQDRGDLALAPAAERMWGAALTLILLVLLLNVIGRVVAHFNAVKK</sequence>
<protein>
    <recommendedName>
        <fullName evidence="10">Phosphate transport system permease protein PstA</fullName>
    </recommendedName>
</protein>
<comment type="caution">
    <text evidence="13">The sequence shown here is derived from an EMBL/GenBank/DDBJ whole genome shotgun (WGS) entry which is preliminary data.</text>
</comment>
<evidence type="ECO:0000256" key="6">
    <source>
        <dbReference type="ARBA" id="ARBA00022592"/>
    </source>
</evidence>